<comment type="caution">
    <text evidence="6">The sequence shown here is derived from an EMBL/GenBank/DDBJ whole genome shotgun (WGS) entry which is preliminary data.</text>
</comment>
<dbReference type="SUPFAM" id="SSF52218">
    <property type="entry name" value="Flavoproteins"/>
    <property type="match status" value="1"/>
</dbReference>
<gene>
    <name evidence="6" type="ORF">L2716_15630</name>
</gene>
<dbReference type="PANTHER" id="PTHR46305">
    <property type="match status" value="1"/>
</dbReference>
<evidence type="ECO:0000256" key="2">
    <source>
        <dbReference type="ARBA" id="ARBA00022630"/>
    </source>
</evidence>
<dbReference type="InterPro" id="IPR003680">
    <property type="entry name" value="Flavodoxin_fold"/>
</dbReference>
<keyword evidence="3" id="KW-0274">FAD</keyword>
<dbReference type="EMBL" id="JAKIJS010000002">
    <property type="protein sequence ID" value="MCF6139167.1"/>
    <property type="molecule type" value="Genomic_DNA"/>
</dbReference>
<reference evidence="6 7" key="1">
    <citation type="submission" date="2022-01" db="EMBL/GenBank/DDBJ databases">
        <title>Alkalihalobacillus sp. EGI L200015, a novel bacterium isolated from a salt lake sediment.</title>
        <authorList>
            <person name="Gao L."/>
            <person name="Fang B.-Z."/>
            <person name="Li W.-J."/>
        </authorList>
    </citation>
    <scope>NUCLEOTIDE SEQUENCE [LARGE SCALE GENOMIC DNA]</scope>
    <source>
        <strain evidence="6 7">KCTC 12718</strain>
    </source>
</reference>
<dbReference type="RefSeq" id="WP_236337937.1">
    <property type="nucleotide sequence ID" value="NZ_JAKIJS010000002.1"/>
</dbReference>
<feature type="domain" description="Flavodoxin-like fold" evidence="5">
    <location>
        <begin position="3"/>
        <end position="169"/>
    </location>
</feature>
<dbReference type="InterPro" id="IPR052397">
    <property type="entry name" value="NADPH-QR_MdaB"/>
</dbReference>
<accession>A0ABS9H2I4</accession>
<dbReference type="Proteomes" id="UP001649381">
    <property type="component" value="Unassembled WGS sequence"/>
</dbReference>
<dbReference type="Gene3D" id="3.40.50.360">
    <property type="match status" value="1"/>
</dbReference>
<evidence type="ECO:0000259" key="5">
    <source>
        <dbReference type="Pfam" id="PF02525"/>
    </source>
</evidence>
<evidence type="ECO:0000313" key="7">
    <source>
        <dbReference type="Proteomes" id="UP001649381"/>
    </source>
</evidence>
<evidence type="ECO:0000313" key="6">
    <source>
        <dbReference type="EMBL" id="MCF6139167.1"/>
    </source>
</evidence>
<evidence type="ECO:0000256" key="4">
    <source>
        <dbReference type="ARBA" id="ARBA00037981"/>
    </source>
</evidence>
<keyword evidence="7" id="KW-1185">Reference proteome</keyword>
<protein>
    <submittedName>
        <fullName evidence="6">NAD(P)H-dependent oxidoreductase</fullName>
    </submittedName>
</protein>
<dbReference type="InterPro" id="IPR029039">
    <property type="entry name" value="Flavoprotein-like_sf"/>
</dbReference>
<comment type="cofactor">
    <cofactor evidence="1">
        <name>FAD</name>
        <dbReference type="ChEBI" id="CHEBI:57692"/>
    </cofactor>
</comment>
<sequence>MEKILVINGHEYFKHSRGELNRTLFNVIIDCLSHHYEVKTSILEDGYDKSEEQEKVKWADAVIYQTPIYNYSVPGLFKRYFDQTHEHGVYFRGNTPEYGTGGGLLTGKKYIFSTTWNAPYEAFNDRSKFFEGRNVEDVLFPLHLIHKYVGMKGLKTFSCFDVKKNPDIEYYKKTLIEHLSKYFKI</sequence>
<name>A0ABS9H2I4_9BACL</name>
<dbReference type="PANTHER" id="PTHR46305:SF3">
    <property type="entry name" value="NADPH:QUINONE OXIDOREDUCTASE MDAB"/>
    <property type="match status" value="1"/>
</dbReference>
<evidence type="ECO:0000256" key="1">
    <source>
        <dbReference type="ARBA" id="ARBA00001974"/>
    </source>
</evidence>
<evidence type="ECO:0000256" key="3">
    <source>
        <dbReference type="ARBA" id="ARBA00022827"/>
    </source>
</evidence>
<keyword evidence="2" id="KW-0285">Flavoprotein</keyword>
<comment type="similarity">
    <text evidence="4">Belongs to the oxidoreductase MdaB family.</text>
</comment>
<dbReference type="Pfam" id="PF02525">
    <property type="entry name" value="Flavodoxin_2"/>
    <property type="match status" value="1"/>
</dbReference>
<organism evidence="6 7">
    <name type="scientific">Pseudalkalibacillus berkeleyi</name>
    <dbReference type="NCBI Taxonomy" id="1069813"/>
    <lineage>
        <taxon>Bacteria</taxon>
        <taxon>Bacillati</taxon>
        <taxon>Bacillota</taxon>
        <taxon>Bacilli</taxon>
        <taxon>Bacillales</taxon>
        <taxon>Fictibacillaceae</taxon>
        <taxon>Pseudalkalibacillus</taxon>
    </lineage>
</organism>
<proteinExistence type="inferred from homology"/>